<dbReference type="CDD" id="cd11322">
    <property type="entry name" value="AmyAc_Glg_BE"/>
    <property type="match status" value="1"/>
</dbReference>
<gene>
    <name evidence="8" type="ORF">K8P03_08375</name>
</gene>
<comment type="similarity">
    <text evidence="3">Belongs to the glycosyl hydrolase 13 family. GlgB subfamily.</text>
</comment>
<evidence type="ECO:0000313" key="9">
    <source>
        <dbReference type="Proteomes" id="UP000734271"/>
    </source>
</evidence>
<keyword evidence="5" id="KW-0328">Glycosyltransferase</keyword>
<reference evidence="8 9" key="1">
    <citation type="submission" date="2021-08" db="EMBL/GenBank/DDBJ databases">
        <title>FDA dAtabase for Regulatory Grade micrObial Sequences (FDA-ARGOS): Supporting development and validation of Infectious Disease Dx tests.</title>
        <authorList>
            <person name="Sproer C."/>
            <person name="Gronow S."/>
            <person name="Severitt S."/>
            <person name="Schroder I."/>
            <person name="Tallon L."/>
            <person name="Sadzewicz L."/>
            <person name="Zhao X."/>
            <person name="Boylan J."/>
            <person name="Ott S."/>
            <person name="Bowen H."/>
            <person name="Vavikolanu K."/>
            <person name="Hazen T."/>
            <person name="Aluvathingal J."/>
            <person name="Nadendla S."/>
            <person name="Lowell S."/>
            <person name="Myers T."/>
            <person name="Yan Y."/>
            <person name="Sichtig H."/>
        </authorList>
    </citation>
    <scope>NUCLEOTIDE SEQUENCE [LARGE SCALE GENOMIC DNA]</scope>
    <source>
        <strain evidence="8 9">FDAARGOS_1460</strain>
    </source>
</reference>
<organism evidence="8 9">
    <name type="scientific">Anaerococcus murdochii</name>
    <dbReference type="NCBI Taxonomy" id="411577"/>
    <lineage>
        <taxon>Bacteria</taxon>
        <taxon>Bacillati</taxon>
        <taxon>Bacillota</taxon>
        <taxon>Tissierellia</taxon>
        <taxon>Tissierellales</taxon>
        <taxon>Peptoniphilaceae</taxon>
        <taxon>Anaerococcus</taxon>
    </lineage>
</organism>
<evidence type="ECO:0000256" key="6">
    <source>
        <dbReference type="ARBA" id="ARBA00022679"/>
    </source>
</evidence>
<dbReference type="SMART" id="SM00642">
    <property type="entry name" value="Aamy"/>
    <property type="match status" value="1"/>
</dbReference>
<dbReference type="InterPro" id="IPR017853">
    <property type="entry name" value="GH"/>
</dbReference>
<dbReference type="CDD" id="cd02855">
    <property type="entry name" value="E_set_GBE_prok_N"/>
    <property type="match status" value="1"/>
</dbReference>
<dbReference type="PIRSF" id="PIRSF000463">
    <property type="entry name" value="GlgB"/>
    <property type="match status" value="1"/>
</dbReference>
<dbReference type="SUPFAM" id="SSF81296">
    <property type="entry name" value="E set domains"/>
    <property type="match status" value="1"/>
</dbReference>
<dbReference type="RefSeq" id="WP_223420242.1">
    <property type="nucleotide sequence ID" value="NZ_JAIPME010000002.1"/>
</dbReference>
<name>A0ABS7T0I1_9FIRM</name>
<evidence type="ECO:0000256" key="4">
    <source>
        <dbReference type="ARBA" id="ARBA00012541"/>
    </source>
</evidence>
<evidence type="ECO:0000313" key="8">
    <source>
        <dbReference type="EMBL" id="MBZ2387297.1"/>
    </source>
</evidence>
<dbReference type="InterPro" id="IPR013780">
    <property type="entry name" value="Glyco_hydro_b"/>
</dbReference>
<dbReference type="InterPro" id="IPR006047">
    <property type="entry name" value="GH13_cat_dom"/>
</dbReference>
<accession>A0ABS7T0I1</accession>
<comment type="function">
    <text evidence="2">Catalyzes the formation of the alpha-1,6-glucosidic linkages in glycogen by scission of a 1,4-alpha-linked oligosaccharide from growing alpha-1,4-glucan chains and the subsequent attachment of the oligosaccharide to the alpha-1,6 position.</text>
</comment>
<comment type="catalytic activity">
    <reaction evidence="1">
        <text>Transfers a segment of a (1-&gt;4)-alpha-D-glucan chain to a primary hydroxy group in a similar glucan chain.</text>
        <dbReference type="EC" id="2.4.1.18"/>
    </reaction>
</comment>
<dbReference type="SUPFAM" id="SSF51445">
    <property type="entry name" value="(Trans)glycosidases"/>
    <property type="match status" value="1"/>
</dbReference>
<dbReference type="SUPFAM" id="SSF51011">
    <property type="entry name" value="Glycosyl hydrolase domain"/>
    <property type="match status" value="1"/>
</dbReference>
<dbReference type="InterPro" id="IPR044143">
    <property type="entry name" value="GlgB_N_E_set_prok"/>
</dbReference>
<dbReference type="InterPro" id="IPR037439">
    <property type="entry name" value="Branching_enzy"/>
</dbReference>
<comment type="caution">
    <text evidence="8">The sequence shown here is derived from an EMBL/GenBank/DDBJ whole genome shotgun (WGS) entry which is preliminary data.</text>
</comment>
<feature type="domain" description="Glycosyl hydrolase family 13 catalytic" evidence="7">
    <location>
        <begin position="127"/>
        <end position="459"/>
    </location>
</feature>
<dbReference type="Gene3D" id="3.20.20.80">
    <property type="entry name" value="Glycosidases"/>
    <property type="match status" value="1"/>
</dbReference>
<sequence length="552" mass="64873">MNTRDYINGKSAEGYEFFGAHNRKGKDYIFRLLAPNAKNVYLAGDFNNWEKITLRKYPTGVFSVTIDECSEKDRYQYFIEDENGNVYKKLDPYSKKICLNEEVSVIENFSYKYKYKKVPTKPKNIYQVHLGSIFRGKDDKKKVYEDLVGHIKNNNFSHVQIMPISEYKNYKQMGFSSIDLFAFSERYGNLDDFKYFVDLLHKEKIGVIVELDIAEFDPDFLYLDRFDGTNLYNYDYDNIKYNYYGSMNFDPDKNLVKSYLLSLVNYYQKELRIDGLYFPAAENMVYWQGDRNRGVNEFWLELIREINALIKTNKGYSIAGYNGVYEEFNLGFDLIFDSEFRKIVEVFQKIPMERAGYQSYIRNLIQNGSSTKVFGFSYVDSFLNEANLAMKMYSEDKKIDQLKTLFTFLMTLKSSKLIFMGDELADMRTFSIYDEFNAGEIVNKNFNEYYKDLARIFLSTKPLNEDDSEIKIFDVDGYSIYAYERSFENESYLIIVNFTDIGYEITSSYKLNEIINSNDLKYEGSGNINGKLNKGEEIRIEAFGSAIFKIEK</sequence>
<dbReference type="Gene3D" id="2.60.40.1180">
    <property type="entry name" value="Golgi alpha-mannosidase II"/>
    <property type="match status" value="1"/>
</dbReference>
<dbReference type="Gene3D" id="2.60.40.10">
    <property type="entry name" value="Immunoglobulins"/>
    <property type="match status" value="1"/>
</dbReference>
<dbReference type="InterPro" id="IPR014756">
    <property type="entry name" value="Ig_E-set"/>
</dbReference>
<dbReference type="InterPro" id="IPR013783">
    <property type="entry name" value="Ig-like_fold"/>
</dbReference>
<dbReference type="InterPro" id="IPR004193">
    <property type="entry name" value="Glyco_hydro_13_N"/>
</dbReference>
<dbReference type="PANTHER" id="PTHR43651:SF3">
    <property type="entry name" value="1,4-ALPHA-GLUCAN-BRANCHING ENZYME"/>
    <property type="match status" value="1"/>
</dbReference>
<evidence type="ECO:0000256" key="2">
    <source>
        <dbReference type="ARBA" id="ARBA00002953"/>
    </source>
</evidence>
<dbReference type="Pfam" id="PF02922">
    <property type="entry name" value="CBM_48"/>
    <property type="match status" value="1"/>
</dbReference>
<dbReference type="Pfam" id="PF02806">
    <property type="entry name" value="Alpha-amylase_C"/>
    <property type="match status" value="1"/>
</dbReference>
<dbReference type="PANTHER" id="PTHR43651">
    <property type="entry name" value="1,4-ALPHA-GLUCAN-BRANCHING ENZYME"/>
    <property type="match status" value="1"/>
</dbReference>
<evidence type="ECO:0000256" key="1">
    <source>
        <dbReference type="ARBA" id="ARBA00000826"/>
    </source>
</evidence>
<protein>
    <recommendedName>
        <fullName evidence="4">1,4-alpha-glucan branching enzyme</fullName>
        <ecNumber evidence="4">2.4.1.18</ecNumber>
    </recommendedName>
</protein>
<dbReference type="Proteomes" id="UP000734271">
    <property type="component" value="Unassembled WGS sequence"/>
</dbReference>
<evidence type="ECO:0000259" key="7">
    <source>
        <dbReference type="SMART" id="SM00642"/>
    </source>
</evidence>
<dbReference type="EMBL" id="JAIPME010000002">
    <property type="protein sequence ID" value="MBZ2387297.1"/>
    <property type="molecule type" value="Genomic_DNA"/>
</dbReference>
<proteinExistence type="inferred from homology"/>
<evidence type="ECO:0000256" key="5">
    <source>
        <dbReference type="ARBA" id="ARBA00022676"/>
    </source>
</evidence>
<keyword evidence="6" id="KW-0808">Transferase</keyword>
<keyword evidence="9" id="KW-1185">Reference proteome</keyword>
<dbReference type="InterPro" id="IPR006048">
    <property type="entry name" value="A-amylase/branching_C"/>
</dbReference>
<dbReference type="EC" id="2.4.1.18" evidence="4"/>
<evidence type="ECO:0000256" key="3">
    <source>
        <dbReference type="ARBA" id="ARBA00009000"/>
    </source>
</evidence>